<comment type="subcellular location">
    <subcellularLocation>
        <location evidence="1">Cell membrane</location>
        <topology evidence="1">Multi-pass membrane protein</topology>
    </subcellularLocation>
</comment>
<evidence type="ECO:0000256" key="2">
    <source>
        <dbReference type="ARBA" id="ARBA00005236"/>
    </source>
</evidence>
<evidence type="ECO:0000256" key="4">
    <source>
        <dbReference type="ARBA" id="ARBA00022692"/>
    </source>
</evidence>
<feature type="transmembrane region" description="Helical" evidence="7">
    <location>
        <begin position="321"/>
        <end position="345"/>
    </location>
</feature>
<dbReference type="InterPro" id="IPR003838">
    <property type="entry name" value="ABC3_permease_C"/>
</dbReference>
<evidence type="ECO:0000256" key="7">
    <source>
        <dbReference type="SAM" id="Phobius"/>
    </source>
</evidence>
<evidence type="ECO:0000256" key="6">
    <source>
        <dbReference type="ARBA" id="ARBA00023136"/>
    </source>
</evidence>
<comment type="similarity">
    <text evidence="2">Belongs to the ABC-4 integral membrane protein family. LolC/E subfamily.</text>
</comment>
<evidence type="ECO:0000313" key="11">
    <source>
        <dbReference type="Proteomes" id="UP001501207"/>
    </source>
</evidence>
<dbReference type="Pfam" id="PF02687">
    <property type="entry name" value="FtsX"/>
    <property type="match status" value="1"/>
</dbReference>
<feature type="transmembrane region" description="Helical" evidence="7">
    <location>
        <begin position="21"/>
        <end position="44"/>
    </location>
</feature>
<evidence type="ECO:0000256" key="5">
    <source>
        <dbReference type="ARBA" id="ARBA00022989"/>
    </source>
</evidence>
<feature type="domain" description="ABC3 transporter permease C-terminal" evidence="8">
    <location>
        <begin position="278"/>
        <end position="402"/>
    </location>
</feature>
<feature type="domain" description="MacB-like periplasmic core" evidence="9">
    <location>
        <begin position="23"/>
        <end position="248"/>
    </location>
</feature>
<evidence type="ECO:0000256" key="3">
    <source>
        <dbReference type="ARBA" id="ARBA00022475"/>
    </source>
</evidence>
<feature type="transmembrane region" description="Helical" evidence="7">
    <location>
        <begin position="274"/>
        <end position="300"/>
    </location>
</feature>
<gene>
    <name evidence="10" type="ORF">GCM10023143_04920</name>
</gene>
<keyword evidence="5 7" id="KW-1133">Transmembrane helix</keyword>
<accession>A0ABP8FG21</accession>
<sequence length="406" mass="44948">MILQFASRYFIAKKSTQAINIISWVSMIAIAVGAAALIIVLSVFNGFEDLVKSLYSSFYPALKVSPVEGKTILVPPDTLRQLHAVPGIKDIAEVLEEKAVLQYNNGGEVIAVLKGVQRNYRDVSGIAQRIVRGEYNTGRTDAPTAVVGVGVEAALGIDVKRSFIPLAIYMPDRHVRQFLSPEQALKRGQIYPVGAFAIQQDFDDHYVITNLDYLRSLLDLKPGEVSALEISLKIPEDMDAVKQRVQQLLGSRYQVQTRYEQNRSLYNVMEVEKWAVYAILSFILIIAAFNMIGSLSMLVIEKEKDITILKAMGMRNSGVRRIFLAEGMLIALVGAAIGIFIALALCLLQQHFGLIRIPGDSFVVQAYPVSMQGSDFILVSVTILVIALLASWYPALRASRQEVRLN</sequence>
<keyword evidence="6 7" id="KW-0472">Membrane</keyword>
<dbReference type="InterPro" id="IPR051447">
    <property type="entry name" value="Lipoprotein-release_system"/>
</dbReference>
<keyword evidence="4 7" id="KW-0812">Transmembrane</keyword>
<evidence type="ECO:0000259" key="9">
    <source>
        <dbReference type="Pfam" id="PF12704"/>
    </source>
</evidence>
<dbReference type="PANTHER" id="PTHR30489">
    <property type="entry name" value="LIPOPROTEIN-RELEASING SYSTEM TRANSMEMBRANE PROTEIN LOLE"/>
    <property type="match status" value="1"/>
</dbReference>
<dbReference type="InterPro" id="IPR025857">
    <property type="entry name" value="MacB_PCD"/>
</dbReference>
<evidence type="ECO:0000259" key="8">
    <source>
        <dbReference type="Pfam" id="PF02687"/>
    </source>
</evidence>
<evidence type="ECO:0000256" key="1">
    <source>
        <dbReference type="ARBA" id="ARBA00004651"/>
    </source>
</evidence>
<dbReference type="PANTHER" id="PTHR30489:SF0">
    <property type="entry name" value="LIPOPROTEIN-RELEASING SYSTEM TRANSMEMBRANE PROTEIN LOLE"/>
    <property type="match status" value="1"/>
</dbReference>
<keyword evidence="11" id="KW-1185">Reference proteome</keyword>
<dbReference type="RefSeq" id="WP_344974789.1">
    <property type="nucleotide sequence ID" value="NZ_BAABFN010000001.1"/>
</dbReference>
<reference evidence="11" key="1">
    <citation type="journal article" date="2019" name="Int. J. Syst. Evol. Microbiol.">
        <title>The Global Catalogue of Microorganisms (GCM) 10K type strain sequencing project: providing services to taxonomists for standard genome sequencing and annotation.</title>
        <authorList>
            <consortium name="The Broad Institute Genomics Platform"/>
            <consortium name="The Broad Institute Genome Sequencing Center for Infectious Disease"/>
            <person name="Wu L."/>
            <person name="Ma J."/>
        </authorList>
    </citation>
    <scope>NUCLEOTIDE SEQUENCE [LARGE SCALE GENOMIC DNA]</scope>
    <source>
        <strain evidence="11">JCM 17664</strain>
    </source>
</reference>
<proteinExistence type="inferred from homology"/>
<comment type="caution">
    <text evidence="10">The sequence shown here is derived from an EMBL/GenBank/DDBJ whole genome shotgun (WGS) entry which is preliminary data.</text>
</comment>
<protein>
    <submittedName>
        <fullName evidence="10">FtsX-like permease family protein</fullName>
    </submittedName>
</protein>
<dbReference type="Pfam" id="PF12704">
    <property type="entry name" value="MacB_PCD"/>
    <property type="match status" value="1"/>
</dbReference>
<organism evidence="10 11">
    <name type="scientific">Compostibacter hankyongensis</name>
    <dbReference type="NCBI Taxonomy" id="1007089"/>
    <lineage>
        <taxon>Bacteria</taxon>
        <taxon>Pseudomonadati</taxon>
        <taxon>Bacteroidota</taxon>
        <taxon>Chitinophagia</taxon>
        <taxon>Chitinophagales</taxon>
        <taxon>Chitinophagaceae</taxon>
        <taxon>Compostibacter</taxon>
    </lineage>
</organism>
<dbReference type="EMBL" id="BAABFN010000001">
    <property type="protein sequence ID" value="GAA4302478.1"/>
    <property type="molecule type" value="Genomic_DNA"/>
</dbReference>
<evidence type="ECO:0000313" key="10">
    <source>
        <dbReference type="EMBL" id="GAA4302478.1"/>
    </source>
</evidence>
<feature type="transmembrane region" description="Helical" evidence="7">
    <location>
        <begin position="376"/>
        <end position="396"/>
    </location>
</feature>
<name>A0ABP8FG21_9BACT</name>
<keyword evidence="3" id="KW-1003">Cell membrane</keyword>
<dbReference type="Proteomes" id="UP001501207">
    <property type="component" value="Unassembled WGS sequence"/>
</dbReference>